<dbReference type="EMBL" id="LSNE01000003">
    <property type="protein sequence ID" value="KXI30119.1"/>
    <property type="molecule type" value="Genomic_DNA"/>
</dbReference>
<keyword evidence="4" id="KW-0963">Cytoplasm</keyword>
<dbReference type="GO" id="GO:0036221">
    <property type="term" value="F:UTP diphosphatase activity"/>
    <property type="evidence" value="ECO:0007669"/>
    <property type="project" value="RHEA"/>
</dbReference>
<keyword evidence="3 4" id="KW-0546">Nucleotide metabolism</keyword>
<comment type="subcellular location">
    <subcellularLocation>
        <location evidence="4">Cytoplasm</location>
    </subcellularLocation>
</comment>
<dbReference type="GO" id="GO:0005737">
    <property type="term" value="C:cytoplasm"/>
    <property type="evidence" value="ECO:0007669"/>
    <property type="project" value="UniProtKB-SubCell"/>
</dbReference>
<feature type="site" description="Important for substrate specificity" evidence="4">
    <location>
        <position position="69"/>
    </location>
</feature>
<dbReference type="HAMAP" id="MF_00528">
    <property type="entry name" value="Maf"/>
    <property type="match status" value="1"/>
</dbReference>
<dbReference type="Gene3D" id="3.90.950.10">
    <property type="match status" value="1"/>
</dbReference>
<dbReference type="RefSeq" id="WP_068373944.1">
    <property type="nucleotide sequence ID" value="NZ_LSNE01000003.1"/>
</dbReference>
<dbReference type="PANTHER" id="PTHR43213">
    <property type="entry name" value="BIFUNCTIONAL DTTP/UTP PYROPHOSPHATASE/METHYLTRANSFERASE PROTEIN-RELATED"/>
    <property type="match status" value="1"/>
</dbReference>
<feature type="active site" description="Proton acceptor" evidence="4">
    <location>
        <position position="68"/>
    </location>
</feature>
<comment type="catalytic activity">
    <reaction evidence="4">
        <text>dTTP + H2O = dTMP + diphosphate + H(+)</text>
        <dbReference type="Rhea" id="RHEA:28534"/>
        <dbReference type="ChEBI" id="CHEBI:15377"/>
        <dbReference type="ChEBI" id="CHEBI:15378"/>
        <dbReference type="ChEBI" id="CHEBI:33019"/>
        <dbReference type="ChEBI" id="CHEBI:37568"/>
        <dbReference type="ChEBI" id="CHEBI:63528"/>
        <dbReference type="EC" id="3.6.1.9"/>
    </reaction>
</comment>
<evidence type="ECO:0000256" key="3">
    <source>
        <dbReference type="ARBA" id="ARBA00023080"/>
    </source>
</evidence>
<comment type="similarity">
    <text evidence="4">Belongs to the Maf family. YhdE subfamily.</text>
</comment>
<gene>
    <name evidence="5" type="ORF">AX660_08970</name>
</gene>
<feature type="site" description="Important for substrate specificity" evidence="4">
    <location>
        <position position="10"/>
    </location>
</feature>
<comment type="catalytic activity">
    <reaction evidence="4">
        <text>UTP + H2O = UMP + diphosphate + H(+)</text>
        <dbReference type="Rhea" id="RHEA:29395"/>
        <dbReference type="ChEBI" id="CHEBI:15377"/>
        <dbReference type="ChEBI" id="CHEBI:15378"/>
        <dbReference type="ChEBI" id="CHEBI:33019"/>
        <dbReference type="ChEBI" id="CHEBI:46398"/>
        <dbReference type="ChEBI" id="CHEBI:57865"/>
        <dbReference type="EC" id="3.6.1.9"/>
    </reaction>
</comment>
<keyword evidence="6" id="KW-1185">Reference proteome</keyword>
<evidence type="ECO:0000256" key="1">
    <source>
        <dbReference type="ARBA" id="ARBA00001968"/>
    </source>
</evidence>
<dbReference type="EC" id="3.6.1.9" evidence="4"/>
<evidence type="ECO:0000256" key="4">
    <source>
        <dbReference type="HAMAP-Rule" id="MF_00528"/>
    </source>
</evidence>
<reference evidence="6" key="1">
    <citation type="submission" date="2016-02" db="EMBL/GenBank/DDBJ databases">
        <authorList>
            <person name="Schultz-Johansen M."/>
            <person name="Glaring M.A."/>
            <person name="Bech P.K."/>
            <person name="Stougaard P."/>
        </authorList>
    </citation>
    <scope>NUCLEOTIDE SEQUENCE [LARGE SCALE GENOMIC DNA]</scope>
    <source>
        <strain evidence="6">S66</strain>
    </source>
</reference>
<dbReference type="CDD" id="cd00555">
    <property type="entry name" value="Maf"/>
    <property type="match status" value="1"/>
</dbReference>
<dbReference type="STRING" id="1799789.AX660_08970"/>
<dbReference type="OrthoDB" id="9807767at2"/>
<dbReference type="InterPro" id="IPR029001">
    <property type="entry name" value="ITPase-like_fam"/>
</dbReference>
<protein>
    <recommendedName>
        <fullName evidence="4">dTTP/UTP pyrophosphatase</fullName>
        <shortName evidence="4">dTTPase/UTPase</shortName>
        <ecNumber evidence="4">3.6.1.9</ecNumber>
    </recommendedName>
    <alternativeName>
        <fullName evidence="4">Nucleoside triphosphate pyrophosphatase</fullName>
    </alternativeName>
    <alternativeName>
        <fullName evidence="4">Nucleotide pyrophosphatase</fullName>
        <shortName evidence="4">Nucleotide PPase</shortName>
    </alternativeName>
</protein>
<feature type="site" description="Important for substrate specificity" evidence="4">
    <location>
        <position position="151"/>
    </location>
</feature>
<dbReference type="GO" id="GO:0036218">
    <property type="term" value="F:dTTP diphosphatase activity"/>
    <property type="evidence" value="ECO:0007669"/>
    <property type="project" value="RHEA"/>
</dbReference>
<dbReference type="InterPro" id="IPR003697">
    <property type="entry name" value="Maf-like"/>
</dbReference>
<dbReference type="NCBIfam" id="TIGR00172">
    <property type="entry name" value="maf"/>
    <property type="match status" value="1"/>
</dbReference>
<dbReference type="PANTHER" id="PTHR43213:SF5">
    <property type="entry name" value="BIFUNCTIONAL DTTP_UTP PYROPHOSPHATASE_METHYLTRANSFERASE PROTEIN-RELATED"/>
    <property type="match status" value="1"/>
</dbReference>
<organism evidence="5 6">
    <name type="scientific">Paraglaciecola hydrolytica</name>
    <dbReference type="NCBI Taxonomy" id="1799789"/>
    <lineage>
        <taxon>Bacteria</taxon>
        <taxon>Pseudomonadati</taxon>
        <taxon>Pseudomonadota</taxon>
        <taxon>Gammaproteobacteria</taxon>
        <taxon>Alteromonadales</taxon>
        <taxon>Alteromonadaceae</taxon>
        <taxon>Paraglaciecola</taxon>
    </lineage>
</organism>
<dbReference type="SUPFAM" id="SSF52972">
    <property type="entry name" value="ITPase-like"/>
    <property type="match status" value="1"/>
</dbReference>
<name>A0A136A4H7_9ALTE</name>
<evidence type="ECO:0000313" key="6">
    <source>
        <dbReference type="Proteomes" id="UP000070299"/>
    </source>
</evidence>
<comment type="caution">
    <text evidence="4">Lacks conserved residue(s) required for the propagation of feature annotation.</text>
</comment>
<accession>A0A136A4H7</accession>
<evidence type="ECO:0000313" key="5">
    <source>
        <dbReference type="EMBL" id="KXI30119.1"/>
    </source>
</evidence>
<proteinExistence type="inferred from homology"/>
<dbReference type="Pfam" id="PF02545">
    <property type="entry name" value="Maf"/>
    <property type="match status" value="1"/>
</dbReference>
<sequence length="187" mass="20305">MLYLASQSARRAELLTQIGLVFQTIKIDLDESQLPNEIATDYVLRLACAKSALGWQQSNQSYPVLGADTIVVIDQLILGKPCDLADAQRMLGLLSGHTHQVYTAVALTTAQGQVHTVVQTAVSFGQLTHQQIDDYWASGEPQDKAGSYGIQGLGGQFVQHINGSYSAVVGLPLFETRQLLNQIGHQQ</sequence>
<dbReference type="GO" id="GO:0009117">
    <property type="term" value="P:nucleotide metabolic process"/>
    <property type="evidence" value="ECO:0007669"/>
    <property type="project" value="UniProtKB-KW"/>
</dbReference>
<evidence type="ECO:0000256" key="2">
    <source>
        <dbReference type="ARBA" id="ARBA00022801"/>
    </source>
</evidence>
<dbReference type="Proteomes" id="UP000070299">
    <property type="component" value="Unassembled WGS sequence"/>
</dbReference>
<dbReference type="PIRSF" id="PIRSF006305">
    <property type="entry name" value="Maf"/>
    <property type="match status" value="1"/>
</dbReference>
<comment type="caution">
    <text evidence="5">The sequence shown here is derived from an EMBL/GenBank/DDBJ whole genome shotgun (WGS) entry which is preliminary data.</text>
</comment>
<keyword evidence="2 4" id="KW-0378">Hydrolase</keyword>
<comment type="function">
    <text evidence="4">Nucleoside triphosphate pyrophosphatase that hydrolyzes dTTP and UTP. May have a dual role in cell division arrest and in preventing the incorporation of modified nucleotides into cellular nucleic acids.</text>
</comment>
<dbReference type="AlphaFoldDB" id="A0A136A4H7"/>
<comment type="cofactor">
    <cofactor evidence="1 4">
        <name>a divalent metal cation</name>
        <dbReference type="ChEBI" id="CHEBI:60240"/>
    </cofactor>
</comment>